<keyword evidence="2" id="KW-1185">Reference proteome</keyword>
<evidence type="ECO:0000313" key="2">
    <source>
        <dbReference type="Proteomes" id="UP000275846"/>
    </source>
</evidence>
<dbReference type="EMBL" id="UYSU01039308">
    <property type="protein sequence ID" value="VDM01167.1"/>
    <property type="molecule type" value="Genomic_DNA"/>
</dbReference>
<sequence length="81" mass="8996">MVTDGKSHVGDTTVSLEAILALHEESLFQMAVEIVKEKVKGDFFGDTEKRDTTEIITEFSVAFALGDMEKYGLLEILRTCP</sequence>
<dbReference type="WBParaSite" id="SSLN_0001534001-mRNA-1">
    <property type="protein sequence ID" value="SSLN_0001534001-mRNA-1"/>
    <property type="gene ID" value="SSLN_0001534001"/>
</dbReference>
<evidence type="ECO:0000313" key="3">
    <source>
        <dbReference type="WBParaSite" id="SSLN_0001534001-mRNA-1"/>
    </source>
</evidence>
<organism evidence="3">
    <name type="scientific">Schistocephalus solidus</name>
    <name type="common">Tapeworm</name>
    <dbReference type="NCBI Taxonomy" id="70667"/>
    <lineage>
        <taxon>Eukaryota</taxon>
        <taxon>Metazoa</taxon>
        <taxon>Spiralia</taxon>
        <taxon>Lophotrochozoa</taxon>
        <taxon>Platyhelminthes</taxon>
        <taxon>Cestoda</taxon>
        <taxon>Eucestoda</taxon>
        <taxon>Diphyllobothriidea</taxon>
        <taxon>Diphyllobothriidae</taxon>
        <taxon>Schistocephalus</taxon>
    </lineage>
</organism>
<accession>A0A183TE83</accession>
<gene>
    <name evidence="1" type="ORF">SSLN_LOCUS14781</name>
</gene>
<reference evidence="3" key="1">
    <citation type="submission" date="2016-06" db="UniProtKB">
        <authorList>
            <consortium name="WormBaseParasite"/>
        </authorList>
    </citation>
    <scope>IDENTIFICATION</scope>
</reference>
<dbReference type="Proteomes" id="UP000275846">
    <property type="component" value="Unassembled WGS sequence"/>
</dbReference>
<dbReference type="AlphaFoldDB" id="A0A183TE83"/>
<reference evidence="1 2" key="2">
    <citation type="submission" date="2018-11" db="EMBL/GenBank/DDBJ databases">
        <authorList>
            <consortium name="Pathogen Informatics"/>
        </authorList>
    </citation>
    <scope>NUCLEOTIDE SEQUENCE [LARGE SCALE GENOMIC DNA]</scope>
    <source>
        <strain evidence="1 2">NST_G2</strain>
    </source>
</reference>
<protein>
    <submittedName>
        <fullName evidence="3">Protein-serine/threonine phosphatase</fullName>
    </submittedName>
</protein>
<evidence type="ECO:0000313" key="1">
    <source>
        <dbReference type="EMBL" id="VDM01167.1"/>
    </source>
</evidence>
<name>A0A183TE83_SCHSO</name>
<proteinExistence type="predicted"/>